<dbReference type="InterPro" id="IPR000182">
    <property type="entry name" value="GNAT_dom"/>
</dbReference>
<evidence type="ECO:0000313" key="4">
    <source>
        <dbReference type="EMBL" id="MBF0870749.1"/>
    </source>
</evidence>
<dbReference type="GeneID" id="81474593"/>
<dbReference type="PANTHER" id="PTHR43072">
    <property type="entry name" value="N-ACETYLTRANSFERASE"/>
    <property type="match status" value="1"/>
</dbReference>
<keyword evidence="1" id="KW-0808">Transferase</keyword>
<keyword evidence="2" id="KW-0012">Acyltransferase</keyword>
<feature type="domain" description="N-acetyltransferase" evidence="3">
    <location>
        <begin position="3"/>
        <end position="162"/>
    </location>
</feature>
<evidence type="ECO:0000313" key="5">
    <source>
        <dbReference type="Proteomes" id="UP000661006"/>
    </source>
</evidence>
<name>A0A9Q2ITI6_GLUJA</name>
<dbReference type="Proteomes" id="UP000661006">
    <property type="component" value="Unassembled WGS sequence"/>
</dbReference>
<evidence type="ECO:0000259" key="3">
    <source>
        <dbReference type="PROSITE" id="PS51186"/>
    </source>
</evidence>
<comment type="caution">
    <text evidence="4">The sequence shown here is derived from an EMBL/GenBank/DDBJ whole genome shotgun (WGS) entry which is preliminary data.</text>
</comment>
<dbReference type="EMBL" id="JABCQN010000003">
    <property type="protein sequence ID" value="MBF0870749.1"/>
    <property type="molecule type" value="Genomic_DNA"/>
</dbReference>
<evidence type="ECO:0000256" key="1">
    <source>
        <dbReference type="ARBA" id="ARBA00022679"/>
    </source>
</evidence>
<reference evidence="4" key="2">
    <citation type="submission" date="2020-11" db="EMBL/GenBank/DDBJ databases">
        <title>Description of novel Gluconobacter species.</title>
        <authorList>
            <person name="Cleenwerck I."/>
            <person name="Cnockaert M."/>
            <person name="Borremans W."/>
            <person name="Wieme A.D."/>
            <person name="De Vuyst L."/>
            <person name="Vandamme P."/>
        </authorList>
    </citation>
    <scope>NUCLEOTIDE SEQUENCE</scope>
    <source>
        <strain evidence="4">R71697</strain>
    </source>
</reference>
<dbReference type="SUPFAM" id="SSF55729">
    <property type="entry name" value="Acyl-CoA N-acyltransferases (Nat)"/>
    <property type="match status" value="1"/>
</dbReference>
<organism evidence="4 5">
    <name type="scientific">Gluconobacter japonicus</name>
    <dbReference type="NCBI Taxonomy" id="376620"/>
    <lineage>
        <taxon>Bacteria</taxon>
        <taxon>Pseudomonadati</taxon>
        <taxon>Pseudomonadota</taxon>
        <taxon>Alphaproteobacteria</taxon>
        <taxon>Acetobacterales</taxon>
        <taxon>Acetobacteraceae</taxon>
        <taxon>Gluconobacter</taxon>
    </lineage>
</organism>
<dbReference type="RefSeq" id="WP_061933024.1">
    <property type="nucleotide sequence ID" value="NZ_JABCQN010000003.1"/>
</dbReference>
<sequence>MVFVIRGVQDEDLPAILRITNHAIAHTDALWISTPFTLEQRQKWVSDRLVQGFPVFVAVSENGDVCGYASYGAFRAFEGYAKTIEHSVYVDVEHQGRGLGRMLLARLIDHAREAGFHVMVAGITAGNEASVALHRQFGFQNSGILPQVGRKGGRWLDLLFMTLCLEAVFEPEKDFP</sequence>
<dbReference type="PANTHER" id="PTHR43072:SF23">
    <property type="entry name" value="UPF0039 PROTEIN C11D3.02C"/>
    <property type="match status" value="1"/>
</dbReference>
<dbReference type="CDD" id="cd04301">
    <property type="entry name" value="NAT_SF"/>
    <property type="match status" value="1"/>
</dbReference>
<gene>
    <name evidence="4" type="ORF">HKD32_07785</name>
</gene>
<protein>
    <submittedName>
        <fullName evidence="4">N-acetyltransferase</fullName>
    </submittedName>
</protein>
<dbReference type="PROSITE" id="PS51186">
    <property type="entry name" value="GNAT"/>
    <property type="match status" value="1"/>
</dbReference>
<evidence type="ECO:0000256" key="2">
    <source>
        <dbReference type="ARBA" id="ARBA00023315"/>
    </source>
</evidence>
<dbReference type="Gene3D" id="3.40.630.30">
    <property type="match status" value="1"/>
</dbReference>
<accession>A0A9Q2ITI6</accession>
<dbReference type="GO" id="GO:0016747">
    <property type="term" value="F:acyltransferase activity, transferring groups other than amino-acyl groups"/>
    <property type="evidence" value="ECO:0007669"/>
    <property type="project" value="InterPro"/>
</dbReference>
<dbReference type="AlphaFoldDB" id="A0A9Q2ITI6"/>
<dbReference type="Pfam" id="PF13420">
    <property type="entry name" value="Acetyltransf_4"/>
    <property type="match status" value="1"/>
</dbReference>
<proteinExistence type="predicted"/>
<dbReference type="InterPro" id="IPR016181">
    <property type="entry name" value="Acyl_CoA_acyltransferase"/>
</dbReference>
<reference evidence="4" key="1">
    <citation type="submission" date="2020-04" db="EMBL/GenBank/DDBJ databases">
        <authorList>
            <person name="Sombolestani A."/>
        </authorList>
    </citation>
    <scope>NUCLEOTIDE SEQUENCE</scope>
    <source>
        <strain evidence="4">R71697</strain>
    </source>
</reference>